<dbReference type="PROSITE" id="PS50928">
    <property type="entry name" value="ABC_TM1"/>
    <property type="match status" value="1"/>
</dbReference>
<keyword evidence="6 7" id="KW-0472">Membrane</keyword>
<feature type="transmembrane region" description="Helical" evidence="7">
    <location>
        <begin position="98"/>
        <end position="124"/>
    </location>
</feature>
<evidence type="ECO:0000256" key="7">
    <source>
        <dbReference type="RuleBase" id="RU363032"/>
    </source>
</evidence>
<name>A0A2T0YLG4_9MICC</name>
<dbReference type="SUPFAM" id="SSF161098">
    <property type="entry name" value="MetI-like"/>
    <property type="match status" value="1"/>
</dbReference>
<comment type="subcellular location">
    <subcellularLocation>
        <location evidence="1 7">Cell membrane</location>
        <topology evidence="1 7">Multi-pass membrane protein</topology>
    </subcellularLocation>
</comment>
<feature type="transmembrane region" description="Helical" evidence="7">
    <location>
        <begin position="33"/>
        <end position="56"/>
    </location>
</feature>
<dbReference type="InterPro" id="IPR035906">
    <property type="entry name" value="MetI-like_sf"/>
</dbReference>
<dbReference type="Proteomes" id="UP000238217">
    <property type="component" value="Unassembled WGS sequence"/>
</dbReference>
<evidence type="ECO:0000313" key="11">
    <source>
        <dbReference type="Proteomes" id="UP000238217"/>
    </source>
</evidence>
<accession>A0A2T0YLG4</accession>
<dbReference type="PANTHER" id="PTHR30151">
    <property type="entry name" value="ALKANE SULFONATE ABC TRANSPORTER-RELATED, MEMBRANE SUBUNIT"/>
    <property type="match status" value="1"/>
</dbReference>
<dbReference type="GO" id="GO:0055085">
    <property type="term" value="P:transmembrane transport"/>
    <property type="evidence" value="ECO:0007669"/>
    <property type="project" value="InterPro"/>
</dbReference>
<gene>
    <name evidence="10" type="ORF">BCL67_10723</name>
</gene>
<comment type="similarity">
    <text evidence="7">Belongs to the binding-protein-dependent transport system permease family.</text>
</comment>
<dbReference type="EMBL" id="PVTY01000007">
    <property type="protein sequence ID" value="PRZ16099.1"/>
    <property type="molecule type" value="Genomic_DNA"/>
</dbReference>
<dbReference type="InterPro" id="IPR000515">
    <property type="entry name" value="MetI-like"/>
</dbReference>
<keyword evidence="2 7" id="KW-0813">Transport</keyword>
<feature type="transmembrane region" description="Helical" evidence="7">
    <location>
        <begin position="205"/>
        <end position="233"/>
    </location>
</feature>
<feature type="transmembrane region" description="Helical" evidence="7">
    <location>
        <begin position="253"/>
        <end position="272"/>
    </location>
</feature>
<dbReference type="PANTHER" id="PTHR30151:SF0">
    <property type="entry name" value="ABC TRANSPORTER PERMEASE PROTEIN MJ0413-RELATED"/>
    <property type="match status" value="1"/>
</dbReference>
<dbReference type="CDD" id="cd06261">
    <property type="entry name" value="TM_PBP2"/>
    <property type="match status" value="1"/>
</dbReference>
<proteinExistence type="inferred from homology"/>
<feature type="compositionally biased region" description="Basic and acidic residues" evidence="8">
    <location>
        <begin position="11"/>
        <end position="23"/>
    </location>
</feature>
<evidence type="ECO:0000256" key="2">
    <source>
        <dbReference type="ARBA" id="ARBA00022448"/>
    </source>
</evidence>
<keyword evidence="4 7" id="KW-0812">Transmembrane</keyword>
<evidence type="ECO:0000256" key="8">
    <source>
        <dbReference type="SAM" id="MobiDB-lite"/>
    </source>
</evidence>
<sequence length="274" mass="29077">MTALAPTASAEVREAPPRHEPAAPRRRRWSPRALLLALPVPIAVLVLWSLGVQFSWNLPFGIRMAQLPTPSQVGIRLADLFFGGLVPGPYSGDIWRHIWASLVRAGSGFALAAALAVPFGILLGRSRSVTQLFEPLINIVRPIPVTAWAPLALIVIGIGDRSAIFLVFLAAFFPMLISTSAAAAQVPPRLLEAAAMLGMKPWKRMILVVAPASVPGIFSGLRVGLGLAWALLVVGEMTGVNIGLGAMIMEGRVVSQIDLIMSGMIIIGILGVPL</sequence>
<feature type="region of interest" description="Disordered" evidence="8">
    <location>
        <begin position="1"/>
        <end position="24"/>
    </location>
</feature>
<evidence type="ECO:0000259" key="9">
    <source>
        <dbReference type="PROSITE" id="PS50928"/>
    </source>
</evidence>
<evidence type="ECO:0000256" key="3">
    <source>
        <dbReference type="ARBA" id="ARBA00022475"/>
    </source>
</evidence>
<protein>
    <submittedName>
        <fullName evidence="10">NitT/TauT family transport system permease protein</fullName>
    </submittedName>
</protein>
<evidence type="ECO:0000256" key="5">
    <source>
        <dbReference type="ARBA" id="ARBA00022989"/>
    </source>
</evidence>
<comment type="caution">
    <text evidence="10">The sequence shown here is derived from an EMBL/GenBank/DDBJ whole genome shotgun (WGS) entry which is preliminary data.</text>
</comment>
<evidence type="ECO:0000256" key="6">
    <source>
        <dbReference type="ARBA" id="ARBA00023136"/>
    </source>
</evidence>
<evidence type="ECO:0000256" key="4">
    <source>
        <dbReference type="ARBA" id="ARBA00022692"/>
    </source>
</evidence>
<dbReference type="Pfam" id="PF00528">
    <property type="entry name" value="BPD_transp_1"/>
    <property type="match status" value="1"/>
</dbReference>
<feature type="transmembrane region" description="Helical" evidence="7">
    <location>
        <begin position="136"/>
        <end position="158"/>
    </location>
</feature>
<keyword evidence="11" id="KW-1185">Reference proteome</keyword>
<dbReference type="GO" id="GO:0005886">
    <property type="term" value="C:plasma membrane"/>
    <property type="evidence" value="ECO:0007669"/>
    <property type="project" value="UniProtKB-SubCell"/>
</dbReference>
<feature type="domain" description="ABC transmembrane type-1" evidence="9">
    <location>
        <begin position="98"/>
        <end position="274"/>
    </location>
</feature>
<dbReference type="RefSeq" id="WP_219886436.1">
    <property type="nucleotide sequence ID" value="NZ_PVTY01000007.1"/>
</dbReference>
<dbReference type="AlphaFoldDB" id="A0A2T0YLG4"/>
<reference evidence="10 11" key="1">
    <citation type="submission" date="2018-03" db="EMBL/GenBank/DDBJ databases">
        <title>Comparative analysis of microorganisms from saline springs in Andes Mountain Range, Colombia.</title>
        <authorList>
            <person name="Rubin E."/>
        </authorList>
    </citation>
    <scope>NUCLEOTIDE SEQUENCE [LARGE SCALE GENOMIC DNA]</scope>
    <source>
        <strain evidence="10 11">CG 35</strain>
    </source>
</reference>
<evidence type="ECO:0000256" key="1">
    <source>
        <dbReference type="ARBA" id="ARBA00004651"/>
    </source>
</evidence>
<organism evidence="10 11">
    <name type="scientific">Nesterenkonia sandarakina</name>
    <dbReference type="NCBI Taxonomy" id="272918"/>
    <lineage>
        <taxon>Bacteria</taxon>
        <taxon>Bacillati</taxon>
        <taxon>Actinomycetota</taxon>
        <taxon>Actinomycetes</taxon>
        <taxon>Micrococcales</taxon>
        <taxon>Micrococcaceae</taxon>
        <taxon>Nesterenkonia</taxon>
    </lineage>
</organism>
<feature type="transmembrane region" description="Helical" evidence="7">
    <location>
        <begin position="164"/>
        <end position="184"/>
    </location>
</feature>
<dbReference type="Gene3D" id="1.10.3720.10">
    <property type="entry name" value="MetI-like"/>
    <property type="match status" value="1"/>
</dbReference>
<keyword evidence="5 7" id="KW-1133">Transmembrane helix</keyword>
<keyword evidence="3" id="KW-1003">Cell membrane</keyword>
<evidence type="ECO:0000313" key="10">
    <source>
        <dbReference type="EMBL" id="PRZ16099.1"/>
    </source>
</evidence>